<dbReference type="PRINTS" id="PR00037">
    <property type="entry name" value="HTHLACR"/>
</dbReference>
<keyword evidence="2" id="KW-0238">DNA-binding</keyword>
<reference evidence="5 6" key="1">
    <citation type="submission" date="2016-10" db="EMBL/GenBank/DDBJ databases">
        <authorList>
            <person name="de Groot N.N."/>
        </authorList>
    </citation>
    <scope>NUCLEOTIDE SEQUENCE [LARGE SCALE GENOMIC DNA]</scope>
    <source>
        <strain evidence="5 6">DSM 21632</strain>
    </source>
</reference>
<dbReference type="PROSITE" id="PS51000">
    <property type="entry name" value="HTH_DEOR_2"/>
    <property type="match status" value="1"/>
</dbReference>
<dbReference type="Proteomes" id="UP000199163">
    <property type="component" value="Unassembled WGS sequence"/>
</dbReference>
<dbReference type="Pfam" id="PF08220">
    <property type="entry name" value="HTH_DeoR"/>
    <property type="match status" value="1"/>
</dbReference>
<dbReference type="OrthoDB" id="9798651at2"/>
<dbReference type="InterPro" id="IPR036388">
    <property type="entry name" value="WH-like_DNA-bd_sf"/>
</dbReference>
<feature type="domain" description="HTH deoR-type" evidence="4">
    <location>
        <begin position="3"/>
        <end position="58"/>
    </location>
</feature>
<evidence type="ECO:0000256" key="2">
    <source>
        <dbReference type="ARBA" id="ARBA00023125"/>
    </source>
</evidence>
<dbReference type="AlphaFoldDB" id="A0A1G8GKQ8"/>
<dbReference type="Pfam" id="PF00455">
    <property type="entry name" value="DeoRC"/>
    <property type="match status" value="1"/>
</dbReference>
<evidence type="ECO:0000256" key="3">
    <source>
        <dbReference type="ARBA" id="ARBA00023163"/>
    </source>
</evidence>
<evidence type="ECO:0000313" key="5">
    <source>
        <dbReference type="EMBL" id="SDH94984.1"/>
    </source>
</evidence>
<proteinExistence type="predicted"/>
<dbReference type="InterPro" id="IPR037171">
    <property type="entry name" value="NagB/RpiA_transferase-like"/>
</dbReference>
<dbReference type="STRING" id="568899.SAMN05192534_11627"/>
<dbReference type="SMART" id="SM01134">
    <property type="entry name" value="DeoRC"/>
    <property type="match status" value="1"/>
</dbReference>
<dbReference type="Gene3D" id="3.40.50.1360">
    <property type="match status" value="1"/>
</dbReference>
<keyword evidence="3" id="KW-0804">Transcription</keyword>
<dbReference type="Gene3D" id="1.10.10.10">
    <property type="entry name" value="Winged helix-like DNA-binding domain superfamily/Winged helix DNA-binding domain"/>
    <property type="match status" value="1"/>
</dbReference>
<name>A0A1G8GKQ8_9BACI</name>
<dbReference type="InterPro" id="IPR014036">
    <property type="entry name" value="DeoR-like_C"/>
</dbReference>
<accession>A0A1G8GKQ8</accession>
<dbReference type="SUPFAM" id="SSF100950">
    <property type="entry name" value="NagB/RpiA/CoA transferase-like"/>
    <property type="match status" value="1"/>
</dbReference>
<dbReference type="PROSITE" id="PS00894">
    <property type="entry name" value="HTH_DEOR_1"/>
    <property type="match status" value="1"/>
</dbReference>
<dbReference type="RefSeq" id="WP_091274458.1">
    <property type="nucleotide sequence ID" value="NZ_FNDK01000016.1"/>
</dbReference>
<dbReference type="InterPro" id="IPR036390">
    <property type="entry name" value="WH_DNA-bd_sf"/>
</dbReference>
<dbReference type="InterPro" id="IPR050313">
    <property type="entry name" value="Carb_Metab_HTH_regulators"/>
</dbReference>
<evidence type="ECO:0000259" key="4">
    <source>
        <dbReference type="PROSITE" id="PS51000"/>
    </source>
</evidence>
<dbReference type="EMBL" id="FNDK01000016">
    <property type="protein sequence ID" value="SDH94984.1"/>
    <property type="molecule type" value="Genomic_DNA"/>
</dbReference>
<sequence>MIKTQRIEEIRKYVKQHQVASFDDLAATFQVSVNTIRRDVQKLVNEGQLKKVHGGVSFHHSEPAQYENRQVVNETAKRKIAKACADMVEEKDIIFIDSGTTTVYMAEYLQGKQVTVLTNNLDFIVQSKKEPSITVISTGGMLDTATNSFIAIDNTNVLATYNINKAFMATTGLSIENGATHASPLENKIKKEAVKKGVHVHLLADQTKFDKHALLTYSPLDAIDQIITDSQPSEKWTDHLKQKNVQLFIAND</sequence>
<evidence type="ECO:0000313" key="6">
    <source>
        <dbReference type="Proteomes" id="UP000199163"/>
    </source>
</evidence>
<keyword evidence="6" id="KW-1185">Reference proteome</keyword>
<dbReference type="PANTHER" id="PTHR30363">
    <property type="entry name" value="HTH-TYPE TRANSCRIPTIONAL REGULATOR SRLR-RELATED"/>
    <property type="match status" value="1"/>
</dbReference>
<dbReference type="SUPFAM" id="SSF46785">
    <property type="entry name" value="Winged helix' DNA-binding domain"/>
    <property type="match status" value="1"/>
</dbReference>
<organism evidence="5 6">
    <name type="scientific">Alteribacillus persepolensis</name>
    <dbReference type="NCBI Taxonomy" id="568899"/>
    <lineage>
        <taxon>Bacteria</taxon>
        <taxon>Bacillati</taxon>
        <taxon>Bacillota</taxon>
        <taxon>Bacilli</taxon>
        <taxon>Bacillales</taxon>
        <taxon>Bacillaceae</taxon>
        <taxon>Alteribacillus</taxon>
    </lineage>
</organism>
<dbReference type="PANTHER" id="PTHR30363:SF60">
    <property type="entry name" value="HTH-TYPE TRANSCRIPTIONAL REGULATOR IOLR"/>
    <property type="match status" value="1"/>
</dbReference>
<keyword evidence="1" id="KW-0805">Transcription regulation</keyword>
<dbReference type="GO" id="GO:0003677">
    <property type="term" value="F:DNA binding"/>
    <property type="evidence" value="ECO:0007669"/>
    <property type="project" value="UniProtKB-KW"/>
</dbReference>
<dbReference type="GO" id="GO:0003700">
    <property type="term" value="F:DNA-binding transcription factor activity"/>
    <property type="evidence" value="ECO:0007669"/>
    <property type="project" value="InterPro"/>
</dbReference>
<evidence type="ECO:0000256" key="1">
    <source>
        <dbReference type="ARBA" id="ARBA00023015"/>
    </source>
</evidence>
<dbReference type="InterPro" id="IPR001034">
    <property type="entry name" value="DeoR_HTH"/>
</dbReference>
<dbReference type="SMART" id="SM00420">
    <property type="entry name" value="HTH_DEOR"/>
    <property type="match status" value="1"/>
</dbReference>
<gene>
    <name evidence="5" type="ORF">SAMN05192534_11627</name>
</gene>
<protein>
    <submittedName>
        <fullName evidence="5">Transcriptional regulator, DeoR family</fullName>
    </submittedName>
</protein>
<dbReference type="InterPro" id="IPR018356">
    <property type="entry name" value="Tscrpt_reg_HTH_DeoR_CS"/>
</dbReference>